<keyword evidence="2" id="KW-1185">Reference proteome</keyword>
<proteinExistence type="predicted"/>
<organism evidence="1 2">
    <name type="scientific">Stutzerimonas azotifigens</name>
    <dbReference type="NCBI Taxonomy" id="291995"/>
    <lineage>
        <taxon>Bacteria</taxon>
        <taxon>Pseudomonadati</taxon>
        <taxon>Pseudomonadota</taxon>
        <taxon>Gammaproteobacteria</taxon>
        <taxon>Pseudomonadales</taxon>
        <taxon>Pseudomonadaceae</taxon>
        <taxon>Stutzerimonas</taxon>
    </lineage>
</organism>
<gene>
    <name evidence="1" type="ORF">G7026_09300</name>
</gene>
<sequence length="292" mass="34088">MPAPRLVFLIPYFGQWPFWMPFFLKSVEGNPDIQWIFFSDCGVPDGLPTNVALRPMSFERYCDLVSQRLGIEFRPSNPYKLCDIKPALGYIHADELDGYDFWGFSDIDLVYGNLRAYFSPQRLARFDLLSTHDRRVSGHLCLLRNTPKMREAFKQVPGWRQKFSVDEHNAFDEGAFSRLFIRHKNWPEPMRLLADRFNPWRRNSEFAEAFTTPNARIVWHDGKACFPSRWIWRDGELTNDLDGARPFPYFHFITWKSKVWPNLAPESLVPQADLAHASAWSVTSEGFRSVNG</sequence>
<reference evidence="1 2" key="1">
    <citation type="submission" date="2020-02" db="EMBL/GenBank/DDBJ databases">
        <title>Synteny-based analysis reveals conserved mechanism for high triclosan tolerance in Pseudomonas, as well as instances of horizontal transfer.</title>
        <authorList>
            <person name="Mcfarland A.G."/>
            <person name="Bertucci H.K."/>
            <person name="Litmann E."/>
            <person name="Shen J."/>
            <person name="Huttenhower C."/>
            <person name="Hartmann E.M."/>
        </authorList>
    </citation>
    <scope>NUCLEOTIDE SEQUENCE [LARGE SCALE GENOMIC DNA]</scope>
    <source>
        <strain evidence="1 2">115A1</strain>
    </source>
</reference>
<evidence type="ECO:0008006" key="3">
    <source>
        <dbReference type="Google" id="ProtNLM"/>
    </source>
</evidence>
<comment type="caution">
    <text evidence="1">The sequence shown here is derived from an EMBL/GenBank/DDBJ whole genome shotgun (WGS) entry which is preliminary data.</text>
</comment>
<dbReference type="Pfam" id="PF20330">
    <property type="entry name" value="DUF6625"/>
    <property type="match status" value="1"/>
</dbReference>
<name>A0ABR5Z074_9GAMM</name>
<evidence type="ECO:0000313" key="2">
    <source>
        <dbReference type="Proteomes" id="UP000786387"/>
    </source>
</evidence>
<protein>
    <recommendedName>
        <fullName evidence="3">Glycosyl transferase</fullName>
    </recommendedName>
</protein>
<dbReference type="InterPro" id="IPR046733">
    <property type="entry name" value="DUF6625"/>
</dbReference>
<dbReference type="Proteomes" id="UP000786387">
    <property type="component" value="Unassembled WGS sequence"/>
</dbReference>
<dbReference type="EMBL" id="JAAMRF010000004">
    <property type="protein sequence ID" value="MBA1273550.1"/>
    <property type="molecule type" value="Genomic_DNA"/>
</dbReference>
<accession>A0ABR5Z074</accession>
<evidence type="ECO:0000313" key="1">
    <source>
        <dbReference type="EMBL" id="MBA1273550.1"/>
    </source>
</evidence>